<accession>A0A0A0RLG6</accession>
<gene>
    <name evidence="1" type="ORF">VpaE1_070</name>
</gene>
<dbReference type="Proteomes" id="UP000030212">
    <property type="component" value="Genome"/>
</dbReference>
<protein>
    <submittedName>
        <fullName evidence="1">Uncharacterized protein</fullName>
    </submittedName>
</protein>
<organism evidence="1 2">
    <name type="scientific">Escherichia phage vB_EcoM-VpaE1</name>
    <dbReference type="NCBI Taxonomy" id="1555238"/>
    <lineage>
        <taxon>Viruses</taxon>
        <taxon>Duplodnaviria</taxon>
        <taxon>Heunggongvirae</taxon>
        <taxon>Uroviricota</taxon>
        <taxon>Caudoviricetes</taxon>
        <taxon>Andersonviridae</taxon>
        <taxon>Ounavirinae</taxon>
        <taxon>Felixounavirus</taxon>
        <taxon>Felixounavirus VpaE1</taxon>
    </lineage>
</organism>
<dbReference type="EMBL" id="KM657822">
    <property type="protein sequence ID" value="AIW02330.1"/>
    <property type="molecule type" value="Genomic_DNA"/>
</dbReference>
<dbReference type="RefSeq" id="YP_009147339.1">
    <property type="nucleotide sequence ID" value="NC_027337.1"/>
</dbReference>
<name>A0A0A0RLG6_9CAUD</name>
<reference evidence="1 2" key="1">
    <citation type="submission" date="2014-09" db="EMBL/GenBank/DDBJ databases">
        <title>Genome of Escherichia coli infecting bacteriophage vB_EcoM-VpaE1.</title>
        <authorList>
            <person name="Truncaite L."/>
            <person name="Simoliunas E."/>
            <person name="Zajanckauskaite A."/>
            <person name="Kaliniene L."/>
            <person name="Vilkaityte M."/>
            <person name="Meskys R."/>
        </authorList>
    </citation>
    <scope>NUCLEOTIDE SEQUENCE [LARGE SCALE GENOMIC DNA]</scope>
    <source>
        <strain evidence="1">VpaE1</strain>
    </source>
</reference>
<dbReference type="OrthoDB" id="13746at10239"/>
<evidence type="ECO:0000313" key="2">
    <source>
        <dbReference type="Proteomes" id="UP000030212"/>
    </source>
</evidence>
<proteinExistence type="predicted"/>
<dbReference type="GeneID" id="24722088"/>
<dbReference type="Pfam" id="PF10934">
    <property type="entry name" value="Sheath_initiator"/>
    <property type="match status" value="1"/>
</dbReference>
<sequence length="139" mass="15601">MKTDFALNLGGDYVATLGSDSVYVAHGDLKITGNQIRIIPEDDKATQVAQRLHIRCLLRAGEVFFNTSAGFPYLQLAKFKQKTSIFDNYMKAYLVETRDVSNIYNYSSSMDNAQRKVTVNFDATTTTDILTDITQEVNI</sequence>
<dbReference type="KEGG" id="vg:24722088"/>
<dbReference type="InterPro" id="IPR020288">
    <property type="entry name" value="Sheath_initiator"/>
</dbReference>
<keyword evidence="2" id="KW-1185">Reference proteome</keyword>
<evidence type="ECO:0000313" key="1">
    <source>
        <dbReference type="EMBL" id="AIW02330.1"/>
    </source>
</evidence>